<evidence type="ECO:0000313" key="1">
    <source>
        <dbReference type="EMBL" id="KAK9747125.1"/>
    </source>
</evidence>
<proteinExistence type="predicted"/>
<comment type="caution">
    <text evidence="1">The sequence shown here is derived from an EMBL/GenBank/DDBJ whole genome shotgun (WGS) entry which is preliminary data.</text>
</comment>
<evidence type="ECO:0000313" key="2">
    <source>
        <dbReference type="Proteomes" id="UP001458880"/>
    </source>
</evidence>
<organism evidence="1 2">
    <name type="scientific">Popillia japonica</name>
    <name type="common">Japanese beetle</name>
    <dbReference type="NCBI Taxonomy" id="7064"/>
    <lineage>
        <taxon>Eukaryota</taxon>
        <taxon>Metazoa</taxon>
        <taxon>Ecdysozoa</taxon>
        <taxon>Arthropoda</taxon>
        <taxon>Hexapoda</taxon>
        <taxon>Insecta</taxon>
        <taxon>Pterygota</taxon>
        <taxon>Neoptera</taxon>
        <taxon>Endopterygota</taxon>
        <taxon>Coleoptera</taxon>
        <taxon>Polyphaga</taxon>
        <taxon>Scarabaeiformia</taxon>
        <taxon>Scarabaeidae</taxon>
        <taxon>Rutelinae</taxon>
        <taxon>Popillia</taxon>
    </lineage>
</organism>
<keyword evidence="2" id="KW-1185">Reference proteome</keyword>
<dbReference type="EMBL" id="JASPKY010000034">
    <property type="protein sequence ID" value="KAK9747125.1"/>
    <property type="molecule type" value="Genomic_DNA"/>
</dbReference>
<dbReference type="Proteomes" id="UP001458880">
    <property type="component" value="Unassembled WGS sequence"/>
</dbReference>
<protein>
    <submittedName>
        <fullName evidence="1">Uncharacterized protein</fullName>
    </submittedName>
</protein>
<dbReference type="AlphaFoldDB" id="A0AAW1MHE4"/>
<reference evidence="1 2" key="1">
    <citation type="journal article" date="2024" name="BMC Genomics">
        <title>De novo assembly and annotation of Popillia japonica's genome with initial clues to its potential as an invasive pest.</title>
        <authorList>
            <person name="Cucini C."/>
            <person name="Boschi S."/>
            <person name="Funari R."/>
            <person name="Cardaioli E."/>
            <person name="Iannotti N."/>
            <person name="Marturano G."/>
            <person name="Paoli F."/>
            <person name="Bruttini M."/>
            <person name="Carapelli A."/>
            <person name="Frati F."/>
            <person name="Nardi F."/>
        </authorList>
    </citation>
    <scope>NUCLEOTIDE SEQUENCE [LARGE SCALE GENOMIC DNA]</scope>
    <source>
        <strain evidence="1">DMR45628</strain>
    </source>
</reference>
<name>A0AAW1MHE4_POPJA</name>
<sequence length="152" mass="17811">MITEIKKQLYEGVQQNRIDRTVYNEYCKTLKMAINRSKKKVYSQQILHSENKNKATWNILKEIQETNSHIRFNFSDLSKEYENNKEISKEYENNKEMLNAMNEYFSYITQIATGAPSRNTNGVNMISNTFILYPTNPVGVYNTILIQKALPP</sequence>
<gene>
    <name evidence="1" type="ORF">QE152_g5607</name>
</gene>
<accession>A0AAW1MHE4</accession>